<proteinExistence type="predicted"/>
<comment type="caution">
    <text evidence="1">The sequence shown here is derived from an EMBL/GenBank/DDBJ whole genome shotgun (WGS) entry which is preliminary data.</text>
</comment>
<protein>
    <submittedName>
        <fullName evidence="1">Uncharacterized protein</fullName>
    </submittedName>
</protein>
<evidence type="ECO:0000313" key="1">
    <source>
        <dbReference type="EMBL" id="TFB05652.1"/>
    </source>
</evidence>
<gene>
    <name evidence="1" type="ORF">CCMA1212_001783</name>
</gene>
<organism evidence="1 2">
    <name type="scientific">Trichoderma ghanense</name>
    <dbReference type="NCBI Taxonomy" id="65468"/>
    <lineage>
        <taxon>Eukaryota</taxon>
        <taxon>Fungi</taxon>
        <taxon>Dikarya</taxon>
        <taxon>Ascomycota</taxon>
        <taxon>Pezizomycotina</taxon>
        <taxon>Sordariomycetes</taxon>
        <taxon>Hypocreomycetidae</taxon>
        <taxon>Hypocreales</taxon>
        <taxon>Hypocreaceae</taxon>
        <taxon>Trichoderma</taxon>
    </lineage>
</organism>
<feature type="non-terminal residue" evidence="1">
    <location>
        <position position="1"/>
    </location>
</feature>
<keyword evidence="2" id="KW-1185">Reference proteome</keyword>
<dbReference type="RefSeq" id="XP_073561853.1">
    <property type="nucleotide sequence ID" value="XM_073699198.1"/>
</dbReference>
<dbReference type="EMBL" id="PPTA01000002">
    <property type="protein sequence ID" value="TFB05652.1"/>
    <property type="molecule type" value="Genomic_DNA"/>
</dbReference>
<reference evidence="1 2" key="1">
    <citation type="submission" date="2018-01" db="EMBL/GenBank/DDBJ databases">
        <title>Genome characterization of the sugarcane-associated fungus Trichoderma ghanense CCMA-1212 and their application in lignocelulose bioconversion.</title>
        <authorList>
            <person name="Steindorff A.S."/>
            <person name="Mendes T.D."/>
            <person name="Vilela E.S.D."/>
            <person name="Rodrigues D.S."/>
            <person name="Formighieri E.F."/>
            <person name="Melo I.S."/>
            <person name="Favaro L.C.L."/>
        </authorList>
    </citation>
    <scope>NUCLEOTIDE SEQUENCE [LARGE SCALE GENOMIC DNA]</scope>
    <source>
        <strain evidence="1 2">CCMA-1212</strain>
    </source>
</reference>
<accession>A0ABY2HD73</accession>
<evidence type="ECO:0000313" key="2">
    <source>
        <dbReference type="Proteomes" id="UP001642720"/>
    </source>
</evidence>
<dbReference type="Proteomes" id="UP001642720">
    <property type="component" value="Unassembled WGS sequence"/>
</dbReference>
<name>A0ABY2HD73_9HYPO</name>
<sequence length="271" mass="29416">RVSSLPCFSRLSSTRFGASTLNNFNATGSLDLRCAYCWLADEATEAREGSGGLVFPFLFTHACRDTASGPKSAGCHPTRFLRFSSVGWPHEVVAANSLQCYPQRGWMKAAQRCAGALEQARSCLAYQEQAGSPWGYRAEISQSEGWREDNSWPWPGLLRTASVPVMQPAAVATVPSRCGRWHTQNHANVVAEDQSGLAEAPGDLPLEPHDLGHYAVAVLYEARSSQSVGVSLTPRPRTYHIVASSKQNCGPPCVPPLLFAFPPPCPVTWQS</sequence>
<dbReference type="GeneID" id="300573648"/>